<feature type="domain" description="Metallo-beta-lactamase" evidence="1">
    <location>
        <begin position="31"/>
        <end position="227"/>
    </location>
</feature>
<dbReference type="Gene3D" id="3.60.15.10">
    <property type="entry name" value="Ribonuclease Z/Hydroxyacylglutathione hydrolase-like"/>
    <property type="match status" value="1"/>
</dbReference>
<dbReference type="EMBL" id="CADCWI010000012">
    <property type="protein sequence ID" value="CAA9542004.1"/>
    <property type="molecule type" value="Genomic_DNA"/>
</dbReference>
<proteinExistence type="predicted"/>
<dbReference type="PANTHER" id="PTHR46018:SF4">
    <property type="entry name" value="METALLO-HYDROLASE YHFI-RELATED"/>
    <property type="match status" value="1"/>
</dbReference>
<reference evidence="2" key="1">
    <citation type="submission" date="2020-02" db="EMBL/GenBank/DDBJ databases">
        <authorList>
            <person name="Meier V. D."/>
        </authorList>
    </citation>
    <scope>NUCLEOTIDE SEQUENCE</scope>
    <source>
        <strain evidence="2">AVDCRST_MAG43</strain>
    </source>
</reference>
<organism evidence="2">
    <name type="scientific">uncultured Thermomicrobiales bacterium</name>
    <dbReference type="NCBI Taxonomy" id="1645740"/>
    <lineage>
        <taxon>Bacteria</taxon>
        <taxon>Pseudomonadati</taxon>
        <taxon>Thermomicrobiota</taxon>
        <taxon>Thermomicrobia</taxon>
        <taxon>Thermomicrobiales</taxon>
        <taxon>environmental samples</taxon>
    </lineage>
</organism>
<dbReference type="InterPro" id="IPR001279">
    <property type="entry name" value="Metallo-B-lactamas"/>
</dbReference>
<dbReference type="SUPFAM" id="SSF56281">
    <property type="entry name" value="Metallo-hydrolase/oxidoreductase"/>
    <property type="match status" value="1"/>
</dbReference>
<accession>A0A6J4U7I2</accession>
<dbReference type="CDD" id="cd07716">
    <property type="entry name" value="RNaseZ_short-form-like_MBL-fold"/>
    <property type="match status" value="1"/>
</dbReference>
<name>A0A6J4U7I2_9BACT</name>
<sequence length="259" mass="28018">MPSVTVLGGSAASVGTGQGCSGLLLTGSRTRLVLDLGPNTLLELRKHADFRTLDGIVLSHLHTDHILDIFALRFALAYNPVRPERRIPLWLPPGGLSFFARAAELFSTDADPSTYFSEHFDLAEFVPEGELSIGEFTVSFRPTVHYIPCWAIRVHPDDDSGDLGYTADTGPAAALETFFSGSRVVVAEAAMLAPGTEDRAKRGHMTAAESANLALEAGAETLVLVHIFEEREPERFKEAGRAIFGERVTAGRPGTVVEW</sequence>
<evidence type="ECO:0000313" key="2">
    <source>
        <dbReference type="EMBL" id="CAA9542004.1"/>
    </source>
</evidence>
<dbReference type="PANTHER" id="PTHR46018">
    <property type="entry name" value="ZINC PHOSPHODIESTERASE ELAC PROTEIN 1"/>
    <property type="match status" value="1"/>
</dbReference>
<dbReference type="AlphaFoldDB" id="A0A6J4U7I2"/>
<dbReference type="GO" id="GO:0042781">
    <property type="term" value="F:3'-tRNA processing endoribonuclease activity"/>
    <property type="evidence" value="ECO:0007669"/>
    <property type="project" value="TreeGrafter"/>
</dbReference>
<dbReference type="InterPro" id="IPR036866">
    <property type="entry name" value="RibonucZ/Hydroxyglut_hydro"/>
</dbReference>
<dbReference type="Pfam" id="PF12706">
    <property type="entry name" value="Lactamase_B_2"/>
    <property type="match status" value="1"/>
</dbReference>
<evidence type="ECO:0000259" key="1">
    <source>
        <dbReference type="Pfam" id="PF12706"/>
    </source>
</evidence>
<gene>
    <name evidence="2" type="ORF">AVDCRST_MAG43-215</name>
</gene>
<protein>
    <recommendedName>
        <fullName evidence="1">Metallo-beta-lactamase domain-containing protein</fullName>
    </recommendedName>
</protein>